<dbReference type="Proteomes" id="UP000485058">
    <property type="component" value="Unassembled WGS sequence"/>
</dbReference>
<feature type="region of interest" description="Disordered" evidence="1">
    <location>
        <begin position="28"/>
        <end position="53"/>
    </location>
</feature>
<protein>
    <submittedName>
        <fullName evidence="2">Uncharacterized protein</fullName>
    </submittedName>
</protein>
<feature type="compositionally biased region" description="Basic residues" evidence="1">
    <location>
        <begin position="41"/>
        <end position="50"/>
    </location>
</feature>
<dbReference type="EMBL" id="BLLF01001129">
    <property type="protein sequence ID" value="GFH17314.1"/>
    <property type="molecule type" value="Genomic_DNA"/>
</dbReference>
<name>A0A699ZEK3_HAELA</name>
<keyword evidence="3" id="KW-1185">Reference proteome</keyword>
<evidence type="ECO:0000256" key="1">
    <source>
        <dbReference type="SAM" id="MobiDB-lite"/>
    </source>
</evidence>
<proteinExistence type="predicted"/>
<reference evidence="2 3" key="1">
    <citation type="submission" date="2020-02" db="EMBL/GenBank/DDBJ databases">
        <title>Draft genome sequence of Haematococcus lacustris strain NIES-144.</title>
        <authorList>
            <person name="Morimoto D."/>
            <person name="Nakagawa S."/>
            <person name="Yoshida T."/>
            <person name="Sawayama S."/>
        </authorList>
    </citation>
    <scope>NUCLEOTIDE SEQUENCE [LARGE SCALE GENOMIC DNA]</scope>
    <source>
        <strain evidence="2 3">NIES-144</strain>
    </source>
</reference>
<accession>A0A699ZEK3</accession>
<evidence type="ECO:0000313" key="3">
    <source>
        <dbReference type="Proteomes" id="UP000485058"/>
    </source>
</evidence>
<sequence>MGAGVAMGEAWGGEGSAGTAWLARGSTGLGAAGRAGGRRSTPARRHHSHSRTIGGPRTCMTRCWLRAATQCVGCVEDACPGYAAASLHLLQARAQPGWTPVPR</sequence>
<dbReference type="AlphaFoldDB" id="A0A699ZEK3"/>
<evidence type="ECO:0000313" key="2">
    <source>
        <dbReference type="EMBL" id="GFH17314.1"/>
    </source>
</evidence>
<gene>
    <name evidence="2" type="ORF">HaLaN_13923</name>
</gene>
<comment type="caution">
    <text evidence="2">The sequence shown here is derived from an EMBL/GenBank/DDBJ whole genome shotgun (WGS) entry which is preliminary data.</text>
</comment>
<organism evidence="2 3">
    <name type="scientific">Haematococcus lacustris</name>
    <name type="common">Green alga</name>
    <name type="synonym">Haematococcus pluvialis</name>
    <dbReference type="NCBI Taxonomy" id="44745"/>
    <lineage>
        <taxon>Eukaryota</taxon>
        <taxon>Viridiplantae</taxon>
        <taxon>Chlorophyta</taxon>
        <taxon>core chlorophytes</taxon>
        <taxon>Chlorophyceae</taxon>
        <taxon>CS clade</taxon>
        <taxon>Chlamydomonadales</taxon>
        <taxon>Haematococcaceae</taxon>
        <taxon>Haematococcus</taxon>
    </lineage>
</organism>